<organism evidence="2 3">
    <name type="scientific">Paenibacillus albiflavus</name>
    <dbReference type="NCBI Taxonomy" id="2545760"/>
    <lineage>
        <taxon>Bacteria</taxon>
        <taxon>Bacillati</taxon>
        <taxon>Bacillota</taxon>
        <taxon>Bacilli</taxon>
        <taxon>Bacillales</taxon>
        <taxon>Paenibacillaceae</taxon>
        <taxon>Paenibacillus</taxon>
    </lineage>
</organism>
<keyword evidence="1" id="KW-0472">Membrane</keyword>
<proteinExistence type="predicted"/>
<dbReference type="Pfam" id="PF14068">
    <property type="entry name" value="YuiB"/>
    <property type="match status" value="1"/>
</dbReference>
<keyword evidence="1" id="KW-1133">Transmembrane helix</keyword>
<dbReference type="AlphaFoldDB" id="A0A4R4E7V4"/>
<protein>
    <submittedName>
        <fullName evidence="2">Uncharacterized protein</fullName>
    </submittedName>
</protein>
<dbReference type="OrthoDB" id="2382309at2"/>
<gene>
    <name evidence="2" type="ORF">E0485_15785</name>
</gene>
<sequence>MIQAAIATVLIFVLVFGIGFILNMLIKTTWFPIYLYIIVVAIYVIYQGWGDIPAQLGKYTIIDIIPGIGGLLGGYASGAAISKLRKGGYKMF</sequence>
<feature type="transmembrane region" description="Helical" evidence="1">
    <location>
        <begin position="6"/>
        <end position="26"/>
    </location>
</feature>
<keyword evidence="3" id="KW-1185">Reference proteome</keyword>
<accession>A0A4R4E7V4</accession>
<dbReference type="InterPro" id="IPR025917">
    <property type="entry name" value="YuiB"/>
</dbReference>
<feature type="transmembrane region" description="Helical" evidence="1">
    <location>
        <begin position="33"/>
        <end position="49"/>
    </location>
</feature>
<reference evidence="2 3" key="1">
    <citation type="submission" date="2019-03" db="EMBL/GenBank/DDBJ databases">
        <authorList>
            <person name="Kim M.K.M."/>
        </authorList>
    </citation>
    <scope>NUCLEOTIDE SEQUENCE [LARGE SCALE GENOMIC DNA]</scope>
    <source>
        <strain evidence="2 3">18JY21-1</strain>
    </source>
</reference>
<evidence type="ECO:0000313" key="3">
    <source>
        <dbReference type="Proteomes" id="UP000295418"/>
    </source>
</evidence>
<dbReference type="Proteomes" id="UP000295418">
    <property type="component" value="Unassembled WGS sequence"/>
</dbReference>
<dbReference type="EMBL" id="SKFG01000016">
    <property type="protein sequence ID" value="TCZ75834.1"/>
    <property type="molecule type" value="Genomic_DNA"/>
</dbReference>
<name>A0A4R4E7V4_9BACL</name>
<comment type="caution">
    <text evidence="2">The sequence shown here is derived from an EMBL/GenBank/DDBJ whole genome shotgun (WGS) entry which is preliminary data.</text>
</comment>
<feature type="transmembrane region" description="Helical" evidence="1">
    <location>
        <begin position="61"/>
        <end position="81"/>
    </location>
</feature>
<evidence type="ECO:0000313" key="2">
    <source>
        <dbReference type="EMBL" id="TCZ75834.1"/>
    </source>
</evidence>
<dbReference type="RefSeq" id="WP_132419023.1">
    <property type="nucleotide sequence ID" value="NZ_SKFG01000016.1"/>
</dbReference>
<evidence type="ECO:0000256" key="1">
    <source>
        <dbReference type="SAM" id="Phobius"/>
    </source>
</evidence>
<keyword evidence="1" id="KW-0812">Transmembrane</keyword>